<sequence length="99" mass="11360">MQVISATILPLQYLRPLRDSNSPTASHLKQILFCQMLGRNLEATAKIPIRLNRRDHTASFFKNKNKPPPKTLIPELTEVQKNAHLRILVSQTFTRSARE</sequence>
<reference evidence="1" key="1">
    <citation type="submission" date="2017-07" db="EMBL/GenBank/DDBJ databases">
        <authorList>
            <person name="Mikheyev A."/>
            <person name="Grau M."/>
        </authorList>
    </citation>
    <scope>NUCLEOTIDE SEQUENCE</scope>
    <source>
        <tissue evidence="1">Venom_gland</tissue>
    </source>
</reference>
<organism evidence="1">
    <name type="scientific">Micrurus spixii</name>
    <name type="common">Amazon coral snake</name>
    <dbReference type="NCBI Taxonomy" id="129469"/>
    <lineage>
        <taxon>Eukaryota</taxon>
        <taxon>Metazoa</taxon>
        <taxon>Chordata</taxon>
        <taxon>Craniata</taxon>
        <taxon>Vertebrata</taxon>
        <taxon>Euteleostomi</taxon>
        <taxon>Lepidosauria</taxon>
        <taxon>Squamata</taxon>
        <taxon>Bifurcata</taxon>
        <taxon>Unidentata</taxon>
        <taxon>Episquamata</taxon>
        <taxon>Toxicofera</taxon>
        <taxon>Serpentes</taxon>
        <taxon>Colubroidea</taxon>
        <taxon>Elapidae</taxon>
        <taxon>Elapinae</taxon>
        <taxon>Micrurus</taxon>
    </lineage>
</organism>
<evidence type="ECO:0000313" key="1">
    <source>
        <dbReference type="EMBL" id="LAB42912.1"/>
    </source>
</evidence>
<accession>A0A2D4NB41</accession>
<dbReference type="EMBL" id="IACM01165990">
    <property type="protein sequence ID" value="LAB42912.1"/>
    <property type="molecule type" value="Transcribed_RNA"/>
</dbReference>
<name>A0A2D4NB41_9SAUR</name>
<dbReference type="AlphaFoldDB" id="A0A2D4NB41"/>
<reference evidence="1" key="2">
    <citation type="submission" date="2017-11" db="EMBL/GenBank/DDBJ databases">
        <title>Coralsnake Venomics: Analyses of Venom Gland Transcriptomes and Proteomes of Six Brazilian Taxa.</title>
        <authorList>
            <person name="Aird S.D."/>
            <person name="Jorge da Silva N."/>
            <person name="Qiu L."/>
            <person name="Villar-Briones A."/>
            <person name="Aparecida-Saddi V."/>
            <person name="Campos-Telles M.P."/>
            <person name="Grau M."/>
            <person name="Mikheyev A.S."/>
        </authorList>
    </citation>
    <scope>NUCLEOTIDE SEQUENCE</scope>
    <source>
        <tissue evidence="1">Venom_gland</tissue>
    </source>
</reference>
<protein>
    <submittedName>
        <fullName evidence="1">Uncharacterized protein</fullName>
    </submittedName>
</protein>
<proteinExistence type="predicted"/>